<name>A0A844WDC8_9RHOB</name>
<keyword evidence="2" id="KW-0442">Lipid degradation</keyword>
<evidence type="ECO:0000259" key="3">
    <source>
        <dbReference type="PROSITE" id="PS51635"/>
    </source>
</evidence>
<keyword evidence="5" id="KW-1185">Reference proteome</keyword>
<gene>
    <name evidence="4" type="ORF">GLS40_06610</name>
</gene>
<evidence type="ECO:0000256" key="1">
    <source>
        <dbReference type="ARBA" id="ARBA00023098"/>
    </source>
</evidence>
<reference evidence="4 5" key="1">
    <citation type="submission" date="2019-11" db="EMBL/GenBank/DDBJ databases">
        <title>Pseudooceanicola pacifica sp. nov., isolated from deep-sea sediment of the Pacific Ocean.</title>
        <authorList>
            <person name="Lyu L."/>
        </authorList>
    </citation>
    <scope>NUCLEOTIDE SEQUENCE [LARGE SCALE GENOMIC DNA]</scope>
    <source>
        <strain evidence="4 5">216_PA32_1</strain>
    </source>
</reference>
<dbReference type="Pfam" id="PF01734">
    <property type="entry name" value="Patatin"/>
    <property type="match status" value="1"/>
</dbReference>
<dbReference type="InterPro" id="IPR002641">
    <property type="entry name" value="PNPLA_dom"/>
</dbReference>
<feature type="active site" description="Proton acceptor" evidence="2">
    <location>
        <position position="279"/>
    </location>
</feature>
<feature type="active site" description="Nucleophile" evidence="2">
    <location>
        <position position="95"/>
    </location>
</feature>
<keyword evidence="1 2" id="KW-0443">Lipid metabolism</keyword>
<dbReference type="Proteomes" id="UP000443843">
    <property type="component" value="Unassembled WGS sequence"/>
</dbReference>
<evidence type="ECO:0000313" key="4">
    <source>
        <dbReference type="EMBL" id="MWB77690.1"/>
    </source>
</evidence>
<dbReference type="PROSITE" id="PS51257">
    <property type="entry name" value="PROKAR_LIPOPROTEIN"/>
    <property type="match status" value="1"/>
</dbReference>
<dbReference type="InterPro" id="IPR016035">
    <property type="entry name" value="Acyl_Trfase/lysoPLipase"/>
</dbReference>
<dbReference type="Gene3D" id="3.40.1090.10">
    <property type="entry name" value="Cytosolic phospholipase A2 catalytic domain"/>
    <property type="match status" value="2"/>
</dbReference>
<proteinExistence type="predicted"/>
<feature type="short sequence motif" description="DGA/G" evidence="2">
    <location>
        <begin position="279"/>
        <end position="281"/>
    </location>
</feature>
<sequence>MKLLMSLAIAAGLAGCGVLNTPRNAPLTAGANAPLVTPLAGDEDGEIYVGLAFSGGGMRASAFAHGMLLAMREATASAGDPDGMLSDVRLVTGVSGGSVTAAYFGLTGPAGVIGYRDRYLIRDAERYMATSVFNPLTLINGLSGGANGRATFGRFLDETLFHGATFGDLRKRSRVRTWINASDVANQTTFLFSPETFDALCSDLASYPISDAVAASAAYPLVFAPITLETHRGKCTYREPDWLTAARYNPEASGAMKAHAAALESYAGAPDVRYVKLLDGGITDNFGTTGLAVERARAQVPYAPLTEVEAVRLRRLLFLVANAGVQKDYSWTQKLRGPGGVQLATSIASSAMAAASRTGYDAMRLQLDKWQADLVEYRCALPAATVRRLRGTLAGWECRDLKFFVGEVSFRALPGPMQDRLDRIPTRLRLDESQVDLAIEAGRRATLDNAELNGFLRATNRYGGNPLIAGARGGISGARRITPVKN</sequence>
<dbReference type="RefSeq" id="WP_160381960.1">
    <property type="nucleotide sequence ID" value="NZ_WNXQ01000003.1"/>
</dbReference>
<comment type="caution">
    <text evidence="4">The sequence shown here is derived from an EMBL/GenBank/DDBJ whole genome shotgun (WGS) entry which is preliminary data.</text>
</comment>
<feature type="domain" description="PNPLA" evidence="3">
    <location>
        <begin position="51"/>
        <end position="292"/>
    </location>
</feature>
<dbReference type="AlphaFoldDB" id="A0A844WDC8"/>
<keyword evidence="2" id="KW-0378">Hydrolase</keyword>
<dbReference type="SUPFAM" id="SSF52151">
    <property type="entry name" value="FabD/lysophospholipase-like"/>
    <property type="match status" value="1"/>
</dbReference>
<organism evidence="4 5">
    <name type="scientific">Pseudooceanicola pacificus</name>
    <dbReference type="NCBI Taxonomy" id="2676438"/>
    <lineage>
        <taxon>Bacteria</taxon>
        <taxon>Pseudomonadati</taxon>
        <taxon>Pseudomonadota</taxon>
        <taxon>Alphaproteobacteria</taxon>
        <taxon>Rhodobacterales</taxon>
        <taxon>Paracoccaceae</taxon>
        <taxon>Pseudooceanicola</taxon>
    </lineage>
</organism>
<dbReference type="GO" id="GO:0016042">
    <property type="term" value="P:lipid catabolic process"/>
    <property type="evidence" value="ECO:0007669"/>
    <property type="project" value="UniProtKB-UniRule"/>
</dbReference>
<evidence type="ECO:0000313" key="5">
    <source>
        <dbReference type="Proteomes" id="UP000443843"/>
    </source>
</evidence>
<dbReference type="PROSITE" id="PS51635">
    <property type="entry name" value="PNPLA"/>
    <property type="match status" value="1"/>
</dbReference>
<dbReference type="GO" id="GO:0016787">
    <property type="term" value="F:hydrolase activity"/>
    <property type="evidence" value="ECO:0007669"/>
    <property type="project" value="UniProtKB-UniRule"/>
</dbReference>
<comment type="caution">
    <text evidence="2">Lacks conserved residue(s) required for the propagation of feature annotation.</text>
</comment>
<dbReference type="EMBL" id="WNXQ01000003">
    <property type="protein sequence ID" value="MWB77690.1"/>
    <property type="molecule type" value="Genomic_DNA"/>
</dbReference>
<protein>
    <submittedName>
        <fullName evidence="4">Patatin</fullName>
    </submittedName>
</protein>
<feature type="short sequence motif" description="GXSXG" evidence="2">
    <location>
        <begin position="93"/>
        <end position="97"/>
    </location>
</feature>
<evidence type="ECO:0000256" key="2">
    <source>
        <dbReference type="PROSITE-ProRule" id="PRU01161"/>
    </source>
</evidence>
<accession>A0A844WDC8</accession>